<reference evidence="3" key="2">
    <citation type="submission" date="2025-08" db="UniProtKB">
        <authorList>
            <consortium name="RefSeq"/>
        </authorList>
    </citation>
    <scope>IDENTIFICATION</scope>
    <source>
        <tissue evidence="3">Leaf</tissue>
    </source>
</reference>
<reference evidence="2" key="1">
    <citation type="journal article" date="2013" name="Genome Biol.">
        <title>Reference genomes and transcriptomes of Nicotiana sylvestris and Nicotiana tomentosiformis.</title>
        <authorList>
            <person name="Sierro N."/>
            <person name="Battey J.N."/>
            <person name="Ouadi S."/>
            <person name="Bovet L."/>
            <person name="Goepfert S."/>
            <person name="Bakaher N."/>
            <person name="Peitsch M.C."/>
            <person name="Ivanov N.V."/>
        </authorList>
    </citation>
    <scope>NUCLEOTIDE SEQUENCE [LARGE SCALE GENOMIC DNA]</scope>
</reference>
<dbReference type="RefSeq" id="XP_009776391.1">
    <property type="nucleotide sequence ID" value="XM_009778089.1"/>
</dbReference>
<keyword evidence="2" id="KW-1185">Reference proteome</keyword>
<feature type="region of interest" description="Disordered" evidence="1">
    <location>
        <begin position="1"/>
        <end position="26"/>
    </location>
</feature>
<evidence type="ECO:0000256" key="1">
    <source>
        <dbReference type="SAM" id="MobiDB-lite"/>
    </source>
</evidence>
<organism evidence="2 3">
    <name type="scientific">Nicotiana sylvestris</name>
    <name type="common">Wood tobacco</name>
    <name type="synonym">South American tobacco</name>
    <dbReference type="NCBI Taxonomy" id="4096"/>
    <lineage>
        <taxon>Eukaryota</taxon>
        <taxon>Viridiplantae</taxon>
        <taxon>Streptophyta</taxon>
        <taxon>Embryophyta</taxon>
        <taxon>Tracheophyta</taxon>
        <taxon>Spermatophyta</taxon>
        <taxon>Magnoliopsida</taxon>
        <taxon>eudicotyledons</taxon>
        <taxon>Gunneridae</taxon>
        <taxon>Pentapetalae</taxon>
        <taxon>asterids</taxon>
        <taxon>lamiids</taxon>
        <taxon>Solanales</taxon>
        <taxon>Solanaceae</taxon>
        <taxon>Nicotianoideae</taxon>
        <taxon>Nicotianeae</taxon>
        <taxon>Nicotiana</taxon>
    </lineage>
</organism>
<dbReference type="Proteomes" id="UP000189701">
    <property type="component" value="Unplaced"/>
</dbReference>
<gene>
    <name evidence="3" type="primary">LOC104226175</name>
</gene>
<dbReference type="AlphaFoldDB" id="A0A1U7WGK4"/>
<accession>A0A1U7WGK4</accession>
<proteinExistence type="predicted"/>
<name>A0A1U7WGK4_NICSY</name>
<sequence>MAPKKARTGHEANATSGVTGDSLLDNAEQTTLVPTPIEDTTIPPIDTHVPPPAPASGSARVAEFENLKQGSRSMWEYHMDFAPLSKYAIYMLPTMEAKVCRFVQGLNPLTTNEASTTTLNSDMNYGKMVAFAQATKNRKLKNRMEREGNNKARSTGNMGESLGGGRSAFRGGSSGPSHSITQSLASAPPSGPSQQQQWSRFRPDQGNRGSHQRGRSRERSQQ</sequence>
<evidence type="ECO:0000313" key="3">
    <source>
        <dbReference type="RefSeq" id="XP_009776391.1"/>
    </source>
</evidence>
<protein>
    <submittedName>
        <fullName evidence="3">Uncharacterized protein LOC104226175</fullName>
    </submittedName>
</protein>
<feature type="compositionally biased region" description="Low complexity" evidence="1">
    <location>
        <begin position="167"/>
        <end position="199"/>
    </location>
</feature>
<feature type="region of interest" description="Disordered" evidence="1">
    <location>
        <begin position="136"/>
        <end position="222"/>
    </location>
</feature>
<evidence type="ECO:0000313" key="2">
    <source>
        <dbReference type="Proteomes" id="UP000189701"/>
    </source>
</evidence>